<dbReference type="Pfam" id="PF13484">
    <property type="entry name" value="Fer4_16"/>
    <property type="match status" value="1"/>
</dbReference>
<evidence type="ECO:0000256" key="4">
    <source>
        <dbReference type="ARBA" id="ARBA00022723"/>
    </source>
</evidence>
<dbReference type="FunCoup" id="A0A2S8SSG6">
    <property type="interactions" value="133"/>
</dbReference>
<dbReference type="NCBIfam" id="TIGR00276">
    <property type="entry name" value="tRNA epoxyqueuosine(34) reductase QueG"/>
    <property type="match status" value="1"/>
</dbReference>
<feature type="domain" description="4Fe-4S ferredoxin-type" evidence="10">
    <location>
        <begin position="177"/>
        <end position="205"/>
    </location>
</feature>
<dbReference type="InterPro" id="IPR013542">
    <property type="entry name" value="QueG_DUF1730"/>
</dbReference>
<protein>
    <submittedName>
        <fullName evidence="11">Epoxyqueuosine reductase</fullName>
    </submittedName>
</protein>
<evidence type="ECO:0000256" key="7">
    <source>
        <dbReference type="ARBA" id="ARBA00023004"/>
    </source>
</evidence>
<dbReference type="OrthoDB" id="9784571at2"/>
<keyword evidence="6" id="KW-0560">Oxidoreductase</keyword>
<dbReference type="PROSITE" id="PS51379">
    <property type="entry name" value="4FE4S_FER_2"/>
    <property type="match status" value="1"/>
</dbReference>
<keyword evidence="1" id="KW-0004">4Fe-4S</keyword>
<keyword evidence="12" id="KW-1185">Reference proteome</keyword>
<keyword evidence="7" id="KW-0408">Iron</keyword>
<dbReference type="Proteomes" id="UP000237684">
    <property type="component" value="Unassembled WGS sequence"/>
</dbReference>
<organism evidence="11 12">
    <name type="scientific">Abditibacterium utsteinense</name>
    <dbReference type="NCBI Taxonomy" id="1960156"/>
    <lineage>
        <taxon>Bacteria</taxon>
        <taxon>Pseudomonadati</taxon>
        <taxon>Abditibacteriota</taxon>
        <taxon>Abditibacteriia</taxon>
        <taxon>Abditibacteriales</taxon>
        <taxon>Abditibacteriaceae</taxon>
        <taxon>Abditibacterium</taxon>
    </lineage>
</organism>
<dbReference type="InterPro" id="IPR004453">
    <property type="entry name" value="QueG"/>
</dbReference>
<keyword evidence="2" id="KW-0963">Cytoplasm</keyword>
<dbReference type="Pfam" id="PF08331">
    <property type="entry name" value="QueG_DUF1730"/>
    <property type="match status" value="1"/>
</dbReference>
<dbReference type="GO" id="GO:0046872">
    <property type="term" value="F:metal ion binding"/>
    <property type="evidence" value="ECO:0007669"/>
    <property type="project" value="UniProtKB-KW"/>
</dbReference>
<dbReference type="InterPro" id="IPR017896">
    <property type="entry name" value="4Fe4S_Fe-S-bd"/>
</dbReference>
<keyword evidence="8" id="KW-0411">Iron-sulfur</keyword>
<evidence type="ECO:0000256" key="2">
    <source>
        <dbReference type="ARBA" id="ARBA00022490"/>
    </source>
</evidence>
<feature type="region of interest" description="Disordered" evidence="9">
    <location>
        <begin position="290"/>
        <end position="313"/>
    </location>
</feature>
<comment type="caution">
    <text evidence="11">The sequence shown here is derived from an EMBL/GenBank/DDBJ whole genome shotgun (WGS) entry which is preliminary data.</text>
</comment>
<keyword evidence="5" id="KW-0671">Queuosine biosynthesis</keyword>
<evidence type="ECO:0000256" key="9">
    <source>
        <dbReference type="SAM" id="MobiDB-lite"/>
    </source>
</evidence>
<dbReference type="SUPFAM" id="SSF46548">
    <property type="entry name" value="alpha-helical ferredoxin"/>
    <property type="match status" value="1"/>
</dbReference>
<reference evidence="11 12" key="1">
    <citation type="journal article" date="2018" name="Syst. Appl. Microbiol.">
        <title>Abditibacterium utsteinense sp. nov., the first cultivated member of candidate phylum FBP, isolated from ice-free Antarctic soil samples.</title>
        <authorList>
            <person name="Tahon G."/>
            <person name="Tytgat B."/>
            <person name="Lebbe L."/>
            <person name="Carlier A."/>
            <person name="Willems A."/>
        </authorList>
    </citation>
    <scope>NUCLEOTIDE SEQUENCE [LARGE SCALE GENOMIC DNA]</scope>
    <source>
        <strain evidence="11 12">LMG 29911</strain>
    </source>
</reference>
<dbReference type="AlphaFoldDB" id="A0A2S8SSG6"/>
<evidence type="ECO:0000313" key="12">
    <source>
        <dbReference type="Proteomes" id="UP000237684"/>
    </source>
</evidence>
<evidence type="ECO:0000256" key="8">
    <source>
        <dbReference type="ARBA" id="ARBA00023014"/>
    </source>
</evidence>
<evidence type="ECO:0000256" key="3">
    <source>
        <dbReference type="ARBA" id="ARBA00022694"/>
    </source>
</evidence>
<dbReference type="GO" id="GO:0008616">
    <property type="term" value="P:tRNA queuosine(34) biosynthetic process"/>
    <property type="evidence" value="ECO:0007669"/>
    <property type="project" value="UniProtKB-KW"/>
</dbReference>
<evidence type="ECO:0000256" key="6">
    <source>
        <dbReference type="ARBA" id="ARBA00023002"/>
    </source>
</evidence>
<dbReference type="EMBL" id="NIGF01000009">
    <property type="protein sequence ID" value="PQV63718.1"/>
    <property type="molecule type" value="Genomic_DNA"/>
</dbReference>
<evidence type="ECO:0000259" key="10">
    <source>
        <dbReference type="PROSITE" id="PS51379"/>
    </source>
</evidence>
<dbReference type="PANTHER" id="PTHR30002:SF4">
    <property type="entry name" value="EPOXYQUEUOSINE REDUCTASE"/>
    <property type="match status" value="1"/>
</dbReference>
<dbReference type="GO" id="GO:0051539">
    <property type="term" value="F:4 iron, 4 sulfur cluster binding"/>
    <property type="evidence" value="ECO:0007669"/>
    <property type="project" value="UniProtKB-KW"/>
</dbReference>
<dbReference type="PROSITE" id="PS00198">
    <property type="entry name" value="4FE4S_FER_1"/>
    <property type="match status" value="1"/>
</dbReference>
<dbReference type="RefSeq" id="WP_105483879.1">
    <property type="nucleotide sequence ID" value="NZ_NIGF01000009.1"/>
</dbReference>
<dbReference type="PANTHER" id="PTHR30002">
    <property type="entry name" value="EPOXYQUEUOSINE REDUCTASE"/>
    <property type="match status" value="1"/>
</dbReference>
<dbReference type="InParanoid" id="A0A2S8SSG6"/>
<evidence type="ECO:0000256" key="1">
    <source>
        <dbReference type="ARBA" id="ARBA00022485"/>
    </source>
</evidence>
<accession>A0A2S8SSG6</accession>
<evidence type="ECO:0000256" key="5">
    <source>
        <dbReference type="ARBA" id="ARBA00022785"/>
    </source>
</evidence>
<keyword evidence="4" id="KW-0479">Metal-binding</keyword>
<dbReference type="InterPro" id="IPR017900">
    <property type="entry name" value="4Fe4S_Fe_S_CS"/>
</dbReference>
<gene>
    <name evidence="11" type="ORF">B1R32_10957</name>
</gene>
<keyword evidence="3" id="KW-0819">tRNA processing</keyword>
<evidence type="ECO:0000313" key="11">
    <source>
        <dbReference type="EMBL" id="PQV63718.1"/>
    </source>
</evidence>
<dbReference type="GO" id="GO:0052693">
    <property type="term" value="F:epoxyqueuosine reductase activity"/>
    <property type="evidence" value="ECO:0007669"/>
    <property type="project" value="TreeGrafter"/>
</dbReference>
<proteinExistence type="predicted"/>
<sequence>MSHQFAIQIKERARELGFAACGIAAAAPPQPTFDLEKWLSSGFHAGMDWMKRPESIAKRADIREVFPGAQSVIVLALNYRTDAPFDEEKHGKIARYARGLDYHDIFKARGNELLSWIQSQQPCAGRMYSDSAPILEHAWAQRAGIGWVGKNTLVMSRELGSYFLLGELVLDIELPPDAPYVQSFCGTCTACLDACPTDAFSAPRVLDANKCISYHTIENREVAPIELRENFQDNVFGCDICQQVCPWNRKNEAKVSAEPQLWTRDLPGIEEWTNIPQEEFSARLKGSPIKRAKRRGMRRNAARALKNRKSHKK</sequence>
<name>A0A2S8SSG6_9BACT</name>
<dbReference type="Gene3D" id="3.30.70.20">
    <property type="match status" value="1"/>
</dbReference>